<dbReference type="OrthoDB" id="434144at2759"/>
<dbReference type="InterPro" id="IPR011063">
    <property type="entry name" value="TilS/TtcA_N"/>
</dbReference>
<evidence type="ECO:0000256" key="3">
    <source>
        <dbReference type="ARBA" id="ARBA00022694"/>
    </source>
</evidence>
<reference evidence="8 9" key="1">
    <citation type="submission" date="2015-01" db="EMBL/GenBank/DDBJ databases">
        <title>The Genome Sequence of Exophiala oligosperma CBS72588.</title>
        <authorList>
            <consortium name="The Broad Institute Genomics Platform"/>
            <person name="Cuomo C."/>
            <person name="de Hoog S."/>
            <person name="Gorbushina A."/>
            <person name="Stielow B."/>
            <person name="Teixiera M."/>
            <person name="Abouelleil A."/>
            <person name="Chapman S.B."/>
            <person name="Priest M."/>
            <person name="Young S.K."/>
            <person name="Wortman J."/>
            <person name="Nusbaum C."/>
            <person name="Birren B."/>
        </authorList>
    </citation>
    <scope>NUCLEOTIDE SEQUENCE [LARGE SCALE GENOMIC DNA]</scope>
    <source>
        <strain evidence="8 9">CBS 72588</strain>
    </source>
</reference>
<dbReference type="AlphaFoldDB" id="A0A0D2D641"/>
<feature type="domain" description="tRNA(Ile)-lysidine/2-thiocytidine synthase N-terminal" evidence="7">
    <location>
        <begin position="56"/>
        <end position="296"/>
    </location>
</feature>
<evidence type="ECO:0000256" key="4">
    <source>
        <dbReference type="ARBA" id="ARBA00022741"/>
    </source>
</evidence>
<dbReference type="EC" id="6.3.4.19" evidence="1"/>
<dbReference type="CDD" id="cd01992">
    <property type="entry name" value="TilS_N"/>
    <property type="match status" value="1"/>
</dbReference>
<evidence type="ECO:0000313" key="8">
    <source>
        <dbReference type="EMBL" id="KIW37850.1"/>
    </source>
</evidence>
<comment type="catalytic activity">
    <reaction evidence="6">
        <text>cytidine(34) in tRNA(Ile2) + L-lysine + ATP = lysidine(34) in tRNA(Ile2) + AMP + diphosphate + H(+)</text>
        <dbReference type="Rhea" id="RHEA:43744"/>
        <dbReference type="Rhea" id="RHEA-COMP:10625"/>
        <dbReference type="Rhea" id="RHEA-COMP:10670"/>
        <dbReference type="ChEBI" id="CHEBI:15378"/>
        <dbReference type="ChEBI" id="CHEBI:30616"/>
        <dbReference type="ChEBI" id="CHEBI:32551"/>
        <dbReference type="ChEBI" id="CHEBI:33019"/>
        <dbReference type="ChEBI" id="CHEBI:82748"/>
        <dbReference type="ChEBI" id="CHEBI:83665"/>
        <dbReference type="ChEBI" id="CHEBI:456215"/>
        <dbReference type="EC" id="6.3.4.19"/>
    </reaction>
</comment>
<protein>
    <recommendedName>
        <fullName evidence="1">tRNA(Ile)-lysidine synthetase</fullName>
        <ecNumber evidence="1">6.3.4.19</ecNumber>
    </recommendedName>
</protein>
<proteinExistence type="inferred from homology"/>
<dbReference type="GO" id="GO:0005524">
    <property type="term" value="F:ATP binding"/>
    <property type="evidence" value="ECO:0007669"/>
    <property type="project" value="UniProtKB-KW"/>
</dbReference>
<dbReference type="HOGENOM" id="CLU_015599_1_0_1"/>
<dbReference type="NCBIfam" id="TIGR02432">
    <property type="entry name" value="lysidine_TilS_N"/>
    <property type="match status" value="1"/>
</dbReference>
<dbReference type="Pfam" id="PF01171">
    <property type="entry name" value="ATP_bind_3"/>
    <property type="match status" value="1"/>
</dbReference>
<sequence>MAKMKNLFNIPLPARRLPQVIKAVSPVTTEELLPCLGGLRTKGISNHGTQKPLSVGVCVSGGPDSMALAWLLKQISMVDKRLQIEPVAFIVDHKAREGSREEAEFVAGELDKLGIANHILTISWPGTSKPSQLSDFENRAREYRYRLIAKAAIGRNIRHLFVGHHQDDQFETILMRLLRNAPTGFLGLQGMAAKTAIPCCESVRGAHEWPGYESFSQWIRNGDTNTDLRQAELASASDINFQKLVTMPRPQGLLVHRPLLDFPKSRLVEVCDTHHINYVRDKTNNDPTLTMRNAVRYLRSNHVLPQALRTNSILGLGRWAQDRTQALVKRGTNLLNTLQDLKFDLRSGALTVRIPQDFILACEDDPEATANALARLTNVVSFQPRDSVPTVIPWQNLHEFRQQNLSQKSHSMTVQRAFLQRLTDHALREEGGVVWRLSRPPMRAAEIELATTKFTVPERYEMESAIQKENRCLTLGQRGLWSAWLLWDHRYWIRIRTKDIHTLDQIEIRPFQKKDELNLQHNLGDDRYVFQKVFAKVAPGKLRYTLPVLTWQGNICAFPTLNFLIQSQLSNSAMPLPAQGPSLGWEICFKSIDEYFLTERKKSIGWIERETHNDDLHLP</sequence>
<dbReference type="STRING" id="215243.A0A0D2D641"/>
<dbReference type="RefSeq" id="XP_016258066.1">
    <property type="nucleotide sequence ID" value="XM_016411312.1"/>
</dbReference>
<dbReference type="SUPFAM" id="SSF52402">
    <property type="entry name" value="Adenine nucleotide alpha hydrolases-like"/>
    <property type="match status" value="1"/>
</dbReference>
<dbReference type="Gene3D" id="3.40.50.620">
    <property type="entry name" value="HUPs"/>
    <property type="match status" value="1"/>
</dbReference>
<dbReference type="InterPro" id="IPR014729">
    <property type="entry name" value="Rossmann-like_a/b/a_fold"/>
</dbReference>
<keyword evidence="4" id="KW-0547">Nucleotide-binding</keyword>
<evidence type="ECO:0000256" key="1">
    <source>
        <dbReference type="ARBA" id="ARBA00013267"/>
    </source>
</evidence>
<evidence type="ECO:0000259" key="7">
    <source>
        <dbReference type="Pfam" id="PF01171"/>
    </source>
</evidence>
<keyword evidence="5" id="KW-0067">ATP-binding</keyword>
<dbReference type="PANTHER" id="PTHR43033">
    <property type="entry name" value="TRNA(ILE)-LYSIDINE SYNTHASE-RELATED"/>
    <property type="match status" value="1"/>
</dbReference>
<dbReference type="PANTHER" id="PTHR43033:SF1">
    <property type="entry name" value="TRNA(ILE)-LYSIDINE SYNTHASE-RELATED"/>
    <property type="match status" value="1"/>
</dbReference>
<dbReference type="GeneID" id="27361909"/>
<keyword evidence="2" id="KW-0436">Ligase</keyword>
<name>A0A0D2D641_9EURO</name>
<dbReference type="Proteomes" id="UP000053342">
    <property type="component" value="Unassembled WGS sequence"/>
</dbReference>
<dbReference type="GO" id="GO:0008033">
    <property type="term" value="P:tRNA processing"/>
    <property type="evidence" value="ECO:0007669"/>
    <property type="project" value="UniProtKB-KW"/>
</dbReference>
<dbReference type="EMBL" id="KN847342">
    <property type="protein sequence ID" value="KIW37850.1"/>
    <property type="molecule type" value="Genomic_DNA"/>
</dbReference>
<evidence type="ECO:0000256" key="2">
    <source>
        <dbReference type="ARBA" id="ARBA00022598"/>
    </source>
</evidence>
<evidence type="ECO:0000256" key="5">
    <source>
        <dbReference type="ARBA" id="ARBA00022840"/>
    </source>
</evidence>
<keyword evidence="3" id="KW-0819">tRNA processing</keyword>
<dbReference type="InterPro" id="IPR012094">
    <property type="entry name" value="tRNA_Ile_lys_synt"/>
</dbReference>
<dbReference type="HAMAP" id="MF_01161">
    <property type="entry name" value="tRNA_Ile_lys_synt"/>
    <property type="match status" value="1"/>
</dbReference>
<evidence type="ECO:0000256" key="6">
    <source>
        <dbReference type="ARBA" id="ARBA00048539"/>
    </source>
</evidence>
<dbReference type="GO" id="GO:0032267">
    <property type="term" value="F:tRNA(Ile)-lysidine synthase activity"/>
    <property type="evidence" value="ECO:0007669"/>
    <property type="project" value="UniProtKB-EC"/>
</dbReference>
<dbReference type="InterPro" id="IPR012795">
    <property type="entry name" value="tRNA_Ile_lys_synt_N"/>
</dbReference>
<evidence type="ECO:0000313" key="9">
    <source>
        <dbReference type="Proteomes" id="UP000053342"/>
    </source>
</evidence>
<dbReference type="VEuPathDB" id="FungiDB:PV06_09835"/>
<organism evidence="8 9">
    <name type="scientific">Exophiala oligosperma</name>
    <dbReference type="NCBI Taxonomy" id="215243"/>
    <lineage>
        <taxon>Eukaryota</taxon>
        <taxon>Fungi</taxon>
        <taxon>Dikarya</taxon>
        <taxon>Ascomycota</taxon>
        <taxon>Pezizomycotina</taxon>
        <taxon>Eurotiomycetes</taxon>
        <taxon>Chaetothyriomycetidae</taxon>
        <taxon>Chaetothyriales</taxon>
        <taxon>Herpotrichiellaceae</taxon>
        <taxon>Exophiala</taxon>
    </lineage>
</organism>
<accession>A0A0D2D641</accession>
<keyword evidence="9" id="KW-1185">Reference proteome</keyword>
<gene>
    <name evidence="8" type="ORF">PV06_09835</name>
</gene>